<evidence type="ECO:0000313" key="1">
    <source>
        <dbReference type="EMBL" id="EFA86192.1"/>
    </source>
</evidence>
<keyword evidence="2" id="KW-1185">Reference proteome</keyword>
<evidence type="ECO:0000313" key="2">
    <source>
        <dbReference type="Proteomes" id="UP000001396"/>
    </source>
</evidence>
<dbReference type="RefSeq" id="XP_020438297.1">
    <property type="nucleotide sequence ID" value="XM_020571774.1"/>
</dbReference>
<accession>D3AXC3</accession>
<sequence>MQNNNVIPYAVVAADPTIIPGVNNRLQVLNTFDQTIHLLIRSDKAFKQYPHNLTANAQYGSVEANDTIVFEVSSDDSHVSVFITENQRYYNVLFDRQVSKGNCLRFKQSHIKLARERLPRYFNAQFEEIIEAVPAANNVAPPVNNFVAANHIETGAEDINNVEHLVVRETAEAGKNMANNLQAAVVIPDPTIVPGEVMRLQILNTTNRPVHVLIRPRSAHEQFPKQLDELAQYGAVAGNNTATTYEVHSPESFVSVFVIAQNGFYLLVIKNRQINRASSNFKTLIYIDVIVSKDAYKDKTKTDKSKVVEHSGKVKKIITSRQTKRRDTQHLSRLPNQIIYS</sequence>
<proteinExistence type="predicted"/>
<gene>
    <name evidence="1" type="ORF">PPL_00754</name>
</gene>
<dbReference type="AlphaFoldDB" id="D3AXC3"/>
<dbReference type="InParanoid" id="D3AXC3"/>
<name>D3AXC3_HETP5</name>
<reference evidence="1 2" key="1">
    <citation type="journal article" date="2011" name="Genome Res.">
        <title>Phylogeny-wide analysis of social amoeba genomes highlights ancient origins for complex intercellular communication.</title>
        <authorList>
            <person name="Heidel A.J."/>
            <person name="Lawal H.M."/>
            <person name="Felder M."/>
            <person name="Schilde C."/>
            <person name="Helps N.R."/>
            <person name="Tunggal B."/>
            <person name="Rivero F."/>
            <person name="John U."/>
            <person name="Schleicher M."/>
            <person name="Eichinger L."/>
            <person name="Platzer M."/>
            <person name="Noegel A.A."/>
            <person name="Schaap P."/>
            <person name="Gloeckner G."/>
        </authorList>
    </citation>
    <scope>NUCLEOTIDE SEQUENCE [LARGE SCALE GENOMIC DNA]</scope>
    <source>
        <strain evidence="2">ATCC 26659 / Pp 5 / PN500</strain>
    </source>
</reference>
<organism evidence="1 2">
    <name type="scientific">Heterostelium pallidum (strain ATCC 26659 / Pp 5 / PN500)</name>
    <name type="common">Cellular slime mold</name>
    <name type="synonym">Polysphondylium pallidum</name>
    <dbReference type="NCBI Taxonomy" id="670386"/>
    <lineage>
        <taxon>Eukaryota</taxon>
        <taxon>Amoebozoa</taxon>
        <taxon>Evosea</taxon>
        <taxon>Eumycetozoa</taxon>
        <taxon>Dictyostelia</taxon>
        <taxon>Acytosteliales</taxon>
        <taxon>Acytosteliaceae</taxon>
        <taxon>Heterostelium</taxon>
    </lineage>
</organism>
<dbReference type="EMBL" id="ADBJ01000003">
    <property type="protein sequence ID" value="EFA86192.1"/>
    <property type="molecule type" value="Genomic_DNA"/>
</dbReference>
<dbReference type="GeneID" id="31356285"/>
<protein>
    <submittedName>
        <fullName evidence="1">Uncharacterized protein</fullName>
    </submittedName>
</protein>
<dbReference type="Proteomes" id="UP000001396">
    <property type="component" value="Unassembled WGS sequence"/>
</dbReference>
<comment type="caution">
    <text evidence="1">The sequence shown here is derived from an EMBL/GenBank/DDBJ whole genome shotgun (WGS) entry which is preliminary data.</text>
</comment>